<name>A0A4R3J4W9_9RHOB</name>
<evidence type="ECO:0000313" key="2">
    <source>
        <dbReference type="Proteomes" id="UP000295696"/>
    </source>
</evidence>
<evidence type="ECO:0000313" key="1">
    <source>
        <dbReference type="EMBL" id="TCS60264.1"/>
    </source>
</evidence>
<proteinExistence type="predicted"/>
<reference evidence="1 2" key="1">
    <citation type="submission" date="2019-03" db="EMBL/GenBank/DDBJ databases">
        <title>Genomic Encyclopedia of Type Strains, Phase IV (KMG-IV): sequencing the most valuable type-strain genomes for metagenomic binning, comparative biology and taxonomic classification.</title>
        <authorList>
            <person name="Goeker M."/>
        </authorList>
    </citation>
    <scope>NUCLEOTIDE SEQUENCE [LARGE SCALE GENOMIC DNA]</scope>
    <source>
        <strain evidence="1 2">DSM 104836</strain>
    </source>
</reference>
<comment type="caution">
    <text evidence="1">The sequence shown here is derived from an EMBL/GenBank/DDBJ whole genome shotgun (WGS) entry which is preliminary data.</text>
</comment>
<organism evidence="1 2">
    <name type="scientific">Primorskyibacter sedentarius</name>
    <dbReference type="NCBI Taxonomy" id="745311"/>
    <lineage>
        <taxon>Bacteria</taxon>
        <taxon>Pseudomonadati</taxon>
        <taxon>Pseudomonadota</taxon>
        <taxon>Alphaproteobacteria</taxon>
        <taxon>Rhodobacterales</taxon>
        <taxon>Roseobacteraceae</taxon>
        <taxon>Primorskyibacter</taxon>
    </lineage>
</organism>
<dbReference type="EMBL" id="SLZU01000015">
    <property type="protein sequence ID" value="TCS60264.1"/>
    <property type="molecule type" value="Genomic_DNA"/>
</dbReference>
<dbReference type="Proteomes" id="UP000295696">
    <property type="component" value="Unassembled WGS sequence"/>
</dbReference>
<dbReference type="AlphaFoldDB" id="A0A4R3J4W9"/>
<protein>
    <submittedName>
        <fullName evidence="1">Uncharacterized protein</fullName>
    </submittedName>
</protein>
<dbReference type="RefSeq" id="WP_243651992.1">
    <property type="nucleotide sequence ID" value="NZ_SLZU01000015.1"/>
</dbReference>
<keyword evidence="2" id="KW-1185">Reference proteome</keyword>
<gene>
    <name evidence="1" type="ORF">EDD52_11584</name>
</gene>
<sequence>MTQQLLPITYDNIEAIGASAFAKSRECITAIRMDVLHNIQPLERLGFERLIKAIEARRIFTPEILEELDVQMDFLTREIDKGTTVHQRYDYDECNVSAPACWQERQTTERADELGRAMIMFFDLHETLQAVHDLMHAQEALTELRQSLCS</sequence>
<accession>A0A4R3J4W9</accession>